<keyword evidence="1" id="KW-0488">Methylation</keyword>
<reference evidence="4 5" key="1">
    <citation type="submission" date="2017-09" db="EMBL/GenBank/DDBJ databases">
        <authorList>
            <person name="Ehlers B."/>
            <person name="Leendertz F.H."/>
        </authorList>
    </citation>
    <scope>NUCLEOTIDE SEQUENCE [LARGE SCALE GENOMIC DNA]</scope>
    <source>
        <strain evidence="4 5">CGMCC 1.10978</strain>
    </source>
</reference>
<protein>
    <submittedName>
        <fullName evidence="4">Methyl-accepting chemotaxis protein (MCP) signalling domain-containing protein</fullName>
    </submittedName>
</protein>
<dbReference type="SUPFAM" id="SSF58104">
    <property type="entry name" value="Methyl-accepting chemotaxis protein (MCP) signaling domain"/>
    <property type="match status" value="1"/>
</dbReference>
<feature type="region of interest" description="Disordered" evidence="3">
    <location>
        <begin position="71"/>
        <end position="106"/>
    </location>
</feature>
<gene>
    <name evidence="4" type="ORF">SAMN06296416_1224</name>
</gene>
<dbReference type="PANTHER" id="PTHR43531:SF14">
    <property type="entry name" value="METHYL-ACCEPTING CHEMOTAXIS PROTEIN I-RELATED"/>
    <property type="match status" value="1"/>
</dbReference>
<keyword evidence="5" id="KW-1185">Reference proteome</keyword>
<feature type="non-terminal residue" evidence="4">
    <location>
        <position position="1"/>
    </location>
</feature>
<comment type="similarity">
    <text evidence="2">Belongs to the methyl-accepting chemotaxis (MCP) protein family.</text>
</comment>
<sequence length="106" mass="10928">QEQSAGIEQVNQTITQMDETTQQNAALVEEASAAARAMEEQAGALAATVAIFRLNNGAGMRAAKRAPAAVAAAPAKPARPVAHAAKPAPPRRAEPALAEGGDWQEF</sequence>
<evidence type="ECO:0000256" key="2">
    <source>
        <dbReference type="ARBA" id="ARBA00029447"/>
    </source>
</evidence>
<proteinExistence type="inferred from homology"/>
<dbReference type="InterPro" id="IPR051310">
    <property type="entry name" value="MCP_chemotaxis"/>
</dbReference>
<evidence type="ECO:0000313" key="5">
    <source>
        <dbReference type="Proteomes" id="UP000219374"/>
    </source>
</evidence>
<dbReference type="GO" id="GO:0006935">
    <property type="term" value="P:chemotaxis"/>
    <property type="evidence" value="ECO:0007669"/>
    <property type="project" value="TreeGrafter"/>
</dbReference>
<dbReference type="Gene3D" id="1.10.287.950">
    <property type="entry name" value="Methyl-accepting chemotaxis protein"/>
    <property type="match status" value="1"/>
</dbReference>
<evidence type="ECO:0000256" key="1">
    <source>
        <dbReference type="ARBA" id="ARBA00022481"/>
    </source>
</evidence>
<evidence type="ECO:0000313" key="4">
    <source>
        <dbReference type="EMBL" id="SOD57943.1"/>
    </source>
</evidence>
<organism evidence="4 5">
    <name type="scientific">Pseudoxanthomonas wuyuanensis</name>
    <dbReference type="NCBI Taxonomy" id="1073196"/>
    <lineage>
        <taxon>Bacteria</taxon>
        <taxon>Pseudomonadati</taxon>
        <taxon>Pseudomonadota</taxon>
        <taxon>Gammaproteobacteria</taxon>
        <taxon>Lysobacterales</taxon>
        <taxon>Lysobacteraceae</taxon>
        <taxon>Pseudoxanthomonas</taxon>
    </lineage>
</organism>
<dbReference type="AlphaFoldDB" id="A0A286DHC7"/>
<evidence type="ECO:0000256" key="3">
    <source>
        <dbReference type="SAM" id="MobiDB-lite"/>
    </source>
</evidence>
<dbReference type="GO" id="GO:0004888">
    <property type="term" value="F:transmembrane signaling receptor activity"/>
    <property type="evidence" value="ECO:0007669"/>
    <property type="project" value="TreeGrafter"/>
</dbReference>
<feature type="compositionally biased region" description="Low complexity" evidence="3">
    <location>
        <begin position="71"/>
        <end position="86"/>
    </location>
</feature>
<accession>A0A286DHC7</accession>
<dbReference type="EMBL" id="OCND01000022">
    <property type="protein sequence ID" value="SOD57943.1"/>
    <property type="molecule type" value="Genomic_DNA"/>
</dbReference>
<name>A0A286DHC7_9GAMM</name>
<dbReference type="PANTHER" id="PTHR43531">
    <property type="entry name" value="PROTEIN ICFG"/>
    <property type="match status" value="1"/>
</dbReference>
<dbReference type="GO" id="GO:0005886">
    <property type="term" value="C:plasma membrane"/>
    <property type="evidence" value="ECO:0007669"/>
    <property type="project" value="TreeGrafter"/>
</dbReference>
<dbReference type="Proteomes" id="UP000219374">
    <property type="component" value="Unassembled WGS sequence"/>
</dbReference>